<dbReference type="GeneID" id="71856568"/>
<evidence type="ECO:0000256" key="12">
    <source>
        <dbReference type="ARBA" id="ARBA00034808"/>
    </source>
</evidence>
<comment type="catalytic activity">
    <reaction evidence="11">
        <text>Couples ATP hydrolysis with the unwinding of duplex DNA by translocating in the 3'-5' direction.</text>
        <dbReference type="EC" id="5.6.2.4"/>
    </reaction>
</comment>
<feature type="binding site" evidence="14">
    <location>
        <begin position="36"/>
        <end position="43"/>
    </location>
    <ligand>
        <name>ATP</name>
        <dbReference type="ChEBI" id="CHEBI:30616"/>
    </ligand>
</feature>
<evidence type="ECO:0000256" key="7">
    <source>
        <dbReference type="ARBA" id="ARBA00022840"/>
    </source>
</evidence>
<evidence type="ECO:0000256" key="1">
    <source>
        <dbReference type="ARBA" id="ARBA00022722"/>
    </source>
</evidence>
<dbReference type="PANTHER" id="PTHR11070:SF23">
    <property type="entry name" value="RECBCD ENZYME SUBUNIT RECB"/>
    <property type="match status" value="1"/>
</dbReference>
<keyword evidence="9" id="KW-0234">DNA repair</keyword>
<evidence type="ECO:0000256" key="14">
    <source>
        <dbReference type="PROSITE-ProRule" id="PRU00560"/>
    </source>
</evidence>
<organism evidence="17 18">
    <name type="scientific">Natribaculum luteum</name>
    <dbReference type="NCBI Taxonomy" id="1586232"/>
    <lineage>
        <taxon>Archaea</taxon>
        <taxon>Methanobacteriati</taxon>
        <taxon>Methanobacteriota</taxon>
        <taxon>Stenosarchaea group</taxon>
        <taxon>Halobacteria</taxon>
        <taxon>Halobacteriales</taxon>
        <taxon>Natrialbaceae</taxon>
        <taxon>Natribaculum</taxon>
    </lineage>
</organism>
<keyword evidence="3" id="KW-0227">DNA damage</keyword>
<dbReference type="AlphaFoldDB" id="A0ABD5P1V8"/>
<protein>
    <recommendedName>
        <fullName evidence="12">DNA 3'-5' helicase</fullName>
        <ecNumber evidence="12">5.6.2.4</ecNumber>
    </recommendedName>
</protein>
<keyword evidence="10" id="KW-0413">Isomerase</keyword>
<dbReference type="SUPFAM" id="SSF52980">
    <property type="entry name" value="Restriction endonuclease-like"/>
    <property type="match status" value="1"/>
</dbReference>
<dbReference type="PROSITE" id="PS51217">
    <property type="entry name" value="UVRD_HELICASE_CTER"/>
    <property type="match status" value="1"/>
</dbReference>
<dbReference type="EMBL" id="JBHSDJ010000119">
    <property type="protein sequence ID" value="MFC4248305.1"/>
    <property type="molecule type" value="Genomic_DNA"/>
</dbReference>
<keyword evidence="5 14" id="KW-0347">Helicase</keyword>
<dbReference type="Proteomes" id="UP001595821">
    <property type="component" value="Unassembled WGS sequence"/>
</dbReference>
<evidence type="ECO:0000259" key="16">
    <source>
        <dbReference type="PROSITE" id="PS51217"/>
    </source>
</evidence>
<keyword evidence="4 14" id="KW-0378">Hydrolase</keyword>
<dbReference type="RefSeq" id="WP_246976851.1">
    <property type="nucleotide sequence ID" value="NZ_CP095399.1"/>
</dbReference>
<feature type="domain" description="UvrD-like helicase ATP-binding" evidence="15">
    <location>
        <begin position="15"/>
        <end position="408"/>
    </location>
</feature>
<dbReference type="EC" id="5.6.2.4" evidence="12"/>
<evidence type="ECO:0000256" key="11">
    <source>
        <dbReference type="ARBA" id="ARBA00034617"/>
    </source>
</evidence>
<dbReference type="Pfam" id="PF00580">
    <property type="entry name" value="UvrD-helicase"/>
    <property type="match status" value="1"/>
</dbReference>
<evidence type="ECO:0000256" key="5">
    <source>
        <dbReference type="ARBA" id="ARBA00022806"/>
    </source>
</evidence>
<evidence type="ECO:0000256" key="13">
    <source>
        <dbReference type="ARBA" id="ARBA00048988"/>
    </source>
</evidence>
<evidence type="ECO:0000313" key="18">
    <source>
        <dbReference type="Proteomes" id="UP001595821"/>
    </source>
</evidence>
<evidence type="ECO:0000256" key="4">
    <source>
        <dbReference type="ARBA" id="ARBA00022801"/>
    </source>
</evidence>
<evidence type="ECO:0000256" key="2">
    <source>
        <dbReference type="ARBA" id="ARBA00022741"/>
    </source>
</evidence>
<comment type="catalytic activity">
    <reaction evidence="13">
        <text>ATP + H2O = ADP + phosphate + H(+)</text>
        <dbReference type="Rhea" id="RHEA:13065"/>
        <dbReference type="ChEBI" id="CHEBI:15377"/>
        <dbReference type="ChEBI" id="CHEBI:15378"/>
        <dbReference type="ChEBI" id="CHEBI:30616"/>
        <dbReference type="ChEBI" id="CHEBI:43474"/>
        <dbReference type="ChEBI" id="CHEBI:456216"/>
        <dbReference type="EC" id="5.6.2.4"/>
    </reaction>
</comment>
<dbReference type="GO" id="GO:0004527">
    <property type="term" value="F:exonuclease activity"/>
    <property type="evidence" value="ECO:0007669"/>
    <property type="project" value="UniProtKB-KW"/>
</dbReference>
<dbReference type="GO" id="GO:0005524">
    <property type="term" value="F:ATP binding"/>
    <property type="evidence" value="ECO:0007669"/>
    <property type="project" value="UniProtKB-UniRule"/>
</dbReference>
<keyword evidence="6" id="KW-0269">Exonuclease</keyword>
<gene>
    <name evidence="17" type="ORF">ACFOZ7_15430</name>
</gene>
<dbReference type="PANTHER" id="PTHR11070">
    <property type="entry name" value="UVRD / RECB / PCRA DNA HELICASE FAMILY MEMBER"/>
    <property type="match status" value="1"/>
</dbReference>
<keyword evidence="8" id="KW-0238">DNA-binding</keyword>
<keyword evidence="1" id="KW-0540">Nuclease</keyword>
<keyword evidence="7 14" id="KW-0067">ATP-binding</keyword>
<dbReference type="GO" id="GO:0043138">
    <property type="term" value="F:3'-5' DNA helicase activity"/>
    <property type="evidence" value="ECO:0007669"/>
    <property type="project" value="UniProtKB-EC"/>
</dbReference>
<evidence type="ECO:0000313" key="17">
    <source>
        <dbReference type="EMBL" id="MFC4248305.1"/>
    </source>
</evidence>
<evidence type="ECO:0000256" key="10">
    <source>
        <dbReference type="ARBA" id="ARBA00023235"/>
    </source>
</evidence>
<dbReference type="PROSITE" id="PS51198">
    <property type="entry name" value="UVRD_HELICASE_ATP_BIND"/>
    <property type="match status" value="1"/>
</dbReference>
<proteinExistence type="predicted"/>
<comment type="caution">
    <text evidence="17">The sequence shown here is derived from an EMBL/GenBank/DDBJ whole genome shotgun (WGS) entry which is preliminary data.</text>
</comment>
<evidence type="ECO:0000256" key="8">
    <source>
        <dbReference type="ARBA" id="ARBA00023125"/>
    </source>
</evidence>
<dbReference type="Gene3D" id="3.40.50.300">
    <property type="entry name" value="P-loop containing nucleotide triphosphate hydrolases"/>
    <property type="match status" value="4"/>
</dbReference>
<dbReference type="InterPro" id="IPR011335">
    <property type="entry name" value="Restrct_endonuc-II-like"/>
</dbReference>
<reference evidence="17 18" key="1">
    <citation type="journal article" date="2014" name="Int. J. Syst. Evol. Microbiol.">
        <title>Complete genome sequence of Corynebacterium casei LMG S-19264T (=DSM 44701T), isolated from a smear-ripened cheese.</title>
        <authorList>
            <consortium name="US DOE Joint Genome Institute (JGI-PGF)"/>
            <person name="Walter F."/>
            <person name="Albersmeier A."/>
            <person name="Kalinowski J."/>
            <person name="Ruckert C."/>
        </authorList>
    </citation>
    <scope>NUCLEOTIDE SEQUENCE [LARGE SCALE GENOMIC DNA]</scope>
    <source>
        <strain evidence="17 18">IBRC-M 10912</strain>
    </source>
</reference>
<dbReference type="SUPFAM" id="SSF52540">
    <property type="entry name" value="P-loop containing nucleoside triphosphate hydrolases"/>
    <property type="match status" value="1"/>
</dbReference>
<dbReference type="InterPro" id="IPR027417">
    <property type="entry name" value="P-loop_NTPase"/>
</dbReference>
<evidence type="ECO:0000256" key="9">
    <source>
        <dbReference type="ARBA" id="ARBA00023204"/>
    </source>
</evidence>
<evidence type="ECO:0000256" key="6">
    <source>
        <dbReference type="ARBA" id="ARBA00022839"/>
    </source>
</evidence>
<evidence type="ECO:0000259" key="15">
    <source>
        <dbReference type="PROSITE" id="PS51198"/>
    </source>
</evidence>
<name>A0ABD5P1V8_9EURY</name>
<dbReference type="GO" id="GO:0003677">
    <property type="term" value="F:DNA binding"/>
    <property type="evidence" value="ECO:0007669"/>
    <property type="project" value="UniProtKB-KW"/>
</dbReference>
<keyword evidence="2 14" id="KW-0547">Nucleotide-binding</keyword>
<dbReference type="Pfam" id="PF13361">
    <property type="entry name" value="UvrD_C"/>
    <property type="match status" value="1"/>
</dbReference>
<dbReference type="Pfam" id="PF12705">
    <property type="entry name" value="PDDEXK_1"/>
    <property type="match status" value="1"/>
</dbReference>
<dbReference type="Gene3D" id="3.90.320.10">
    <property type="match status" value="1"/>
</dbReference>
<dbReference type="InterPro" id="IPR038726">
    <property type="entry name" value="PDDEXK_AddAB-type"/>
</dbReference>
<evidence type="ECO:0000256" key="3">
    <source>
        <dbReference type="ARBA" id="ARBA00022763"/>
    </source>
</evidence>
<feature type="domain" description="UvrD-like helicase C-terminal" evidence="16">
    <location>
        <begin position="429"/>
        <end position="731"/>
    </location>
</feature>
<dbReference type="InterPro" id="IPR014017">
    <property type="entry name" value="DNA_helicase_UvrD-like_C"/>
</dbReference>
<dbReference type="InterPro" id="IPR000212">
    <property type="entry name" value="DNA_helicase_UvrD/REP"/>
</dbReference>
<dbReference type="GO" id="GO:0006281">
    <property type="term" value="P:DNA repair"/>
    <property type="evidence" value="ECO:0007669"/>
    <property type="project" value="UniProtKB-KW"/>
</dbReference>
<accession>A0ABD5P1V8</accession>
<dbReference type="InterPro" id="IPR014016">
    <property type="entry name" value="UvrD-like_ATP-bd"/>
</dbReference>
<dbReference type="InterPro" id="IPR011604">
    <property type="entry name" value="PDDEXK-like_dom_sf"/>
</dbReference>
<sequence length="1189" mass="135826">MTYLETPEDSHDLEEADQQPVFDEYHDGGGRVVVGAGAGTGKTTTLIDIVAEAVLEKYHEEDGNPMDDILVTTFTKDAASELKTKLKRRLRQHEQAADVSLDNDLWRWIETESYIETIDSFTHTLLKEVAVEMGISPAFEIREGLEDEDLYDEIMEELQEDDHIADLINTLDEAYPDESWRTYPPDNVQTLLETVHSKSREFCWTIDEAAEELESALVHTIHQGHEPPLDNDAVQDIIRSLTGTNTQPTRDLVEHANDIYDTNLEVVEAFSEVLREFDRLYEEKTVKEGLLSHTDITYHVWNYLSENPDSEWAESLSDRFDHLFIDEFQDTNYAQCRILCRFIDNTSPRTQLMLIGDVKQSIYQWRSAEPGIFADIIEHADSDAEGPDEFLEADGLAYLPLQTNFRSHPDLVESANHLFDGIFNDNARGDIGRFNIPFEPLNPRRNRYEADIDQSHLHVLNLGGASSKDDWFAQEPQRVAQAISGILSENQLQVVDEDSDVFDDPEPRDPIPGDVTLLFQRRTYMEQYAEALRDYGVDCAIDVSEGLFAEPEVRLLIDVLDWFANPHSKDSLIRILRSPVTAISDESLRYLASESFYLSNVLKEDEDWPEELPEEDRDRLDKLVKLRDDLRWERESSKASLIQNIIRHTAFDAIVLGDVSGKQKYANLWLLTEVVNDWEEEELLSYQEFLRQLTRLRSRALNNDGDYGVAQIADDDSDETVRLTTVHQSKGLEYSIVVLPDMIRPGIAFPHTDRLQLSRRQGAALHPVTGPHNAITQGAGPGGSYIEDDDRGTIWIGQNRNNNTGDLQYPHPLNDHIREELAEFWRTLYVAFTRASDHVIFGTSNGSRWWPNQYTVWAAAMREFLCPTDGWQQGEYNLPLEWEDDGETVHRHTTIAVDMIDPGEYVEEDPIGVEEINAGIETDLTHDVVDVTEDFMPRVINPTSLHDLSECPLRFQYRMLQNVSTIRSPTPPGAEPPGSLERDTWGDTAHKALERYVHGESSTEQFLDQYEGEVLHELENVIENFDSTAVSSNLPRDTSGILPEYELTAYHEPTGTYVRGQIDLLFEAEDGWHVIDYKTGRVAKKGEYVSDTYRYQLASYAWLLENNFEDITLADTHLIYIHPEVSEETVDVDAGMFEEELSRLDRHLDIGEKGLQAKPSPAPEDDVDPDITTRCGTCPYMDRCHVWDD</sequence>
<dbReference type="Gene3D" id="1.10.486.10">
    <property type="entry name" value="PCRA, domain 4"/>
    <property type="match status" value="1"/>
</dbReference>